<dbReference type="Gene3D" id="1.20.1260.10">
    <property type="match status" value="1"/>
</dbReference>
<sequence>MANKNIKLTSAEIGALWTAYNECSSTNCFYKHFLIHLTDQAIKPIIEEAQLINDRLIQYMEDIFTEENFPIPKAFSDDDVDFTAPALFTDLYALSFVYRESRMMNIFYGTMLGKVAREDILNFMEDGLYSSIRIYKNP</sequence>
<dbReference type="InterPro" id="IPR012347">
    <property type="entry name" value="Ferritin-like"/>
</dbReference>
<reference evidence="1" key="2">
    <citation type="submission" date="2020-09" db="EMBL/GenBank/DDBJ databases">
        <authorList>
            <person name="Sun Q."/>
            <person name="Zhou Y."/>
        </authorList>
    </citation>
    <scope>NUCLEOTIDE SEQUENCE</scope>
    <source>
        <strain evidence="1">CGMCC 1.12754</strain>
    </source>
</reference>
<dbReference type="RefSeq" id="WP_188454588.1">
    <property type="nucleotide sequence ID" value="NZ_BMFR01000003.1"/>
</dbReference>
<accession>A0A917H8H4</accession>
<evidence type="ECO:0000313" key="2">
    <source>
        <dbReference type="Proteomes" id="UP000622860"/>
    </source>
</evidence>
<dbReference type="AlphaFoldDB" id="A0A917H8H4"/>
<dbReference type="EMBL" id="BMFR01000003">
    <property type="protein sequence ID" value="GGG70565.1"/>
    <property type="molecule type" value="Genomic_DNA"/>
</dbReference>
<keyword evidence="2" id="KW-1185">Reference proteome</keyword>
<comment type="caution">
    <text evidence="1">The sequence shown here is derived from an EMBL/GenBank/DDBJ whole genome shotgun (WGS) entry which is preliminary data.</text>
</comment>
<dbReference type="InterPro" id="IPR021617">
    <property type="entry name" value="DUF3231"/>
</dbReference>
<evidence type="ECO:0000313" key="1">
    <source>
        <dbReference type="EMBL" id="GGG70565.1"/>
    </source>
</evidence>
<reference evidence="1" key="1">
    <citation type="journal article" date="2014" name="Int. J. Syst. Evol. Microbiol.">
        <title>Complete genome sequence of Corynebacterium casei LMG S-19264T (=DSM 44701T), isolated from a smear-ripened cheese.</title>
        <authorList>
            <consortium name="US DOE Joint Genome Institute (JGI-PGF)"/>
            <person name="Walter F."/>
            <person name="Albersmeier A."/>
            <person name="Kalinowski J."/>
            <person name="Ruckert C."/>
        </authorList>
    </citation>
    <scope>NUCLEOTIDE SEQUENCE</scope>
    <source>
        <strain evidence="1">CGMCC 1.12754</strain>
    </source>
</reference>
<protein>
    <recommendedName>
        <fullName evidence="3">DUF3231 family protein</fullName>
    </recommendedName>
</protein>
<gene>
    <name evidence="1" type="ORF">GCM10011398_13370</name>
</gene>
<name>A0A917H8H4_9BACI</name>
<organism evidence="1 2">
    <name type="scientific">Virgibacillus oceani</name>
    <dbReference type="NCBI Taxonomy" id="1479511"/>
    <lineage>
        <taxon>Bacteria</taxon>
        <taxon>Bacillati</taxon>
        <taxon>Bacillota</taxon>
        <taxon>Bacilli</taxon>
        <taxon>Bacillales</taxon>
        <taxon>Bacillaceae</taxon>
        <taxon>Virgibacillus</taxon>
    </lineage>
</organism>
<proteinExistence type="predicted"/>
<evidence type="ECO:0008006" key="3">
    <source>
        <dbReference type="Google" id="ProtNLM"/>
    </source>
</evidence>
<dbReference type="Pfam" id="PF11553">
    <property type="entry name" value="DUF3231"/>
    <property type="match status" value="1"/>
</dbReference>
<dbReference type="Proteomes" id="UP000622860">
    <property type="component" value="Unassembled WGS sequence"/>
</dbReference>